<gene>
    <name evidence="2" type="ORF">BST27_31060</name>
</gene>
<protein>
    <recommendedName>
        <fullName evidence="1">AMP-dependent synthetase/ligase domain-containing protein</fullName>
    </recommendedName>
</protein>
<dbReference type="GO" id="GO:0043041">
    <property type="term" value="P:amino acid activation for nonribosomal peptide biosynthetic process"/>
    <property type="evidence" value="ECO:0007669"/>
    <property type="project" value="TreeGrafter"/>
</dbReference>
<dbReference type="Pfam" id="PF00501">
    <property type="entry name" value="AMP-binding"/>
    <property type="match status" value="1"/>
</dbReference>
<proteinExistence type="predicted"/>
<accession>A0A1X0E2J1</accession>
<dbReference type="AlphaFoldDB" id="A0A1X0E2J1"/>
<dbReference type="Proteomes" id="UP000192739">
    <property type="component" value="Unassembled WGS sequence"/>
</dbReference>
<dbReference type="PANTHER" id="PTHR45527">
    <property type="entry name" value="NONRIBOSOMAL PEPTIDE SYNTHETASE"/>
    <property type="match status" value="1"/>
</dbReference>
<dbReference type="GO" id="GO:0031177">
    <property type="term" value="F:phosphopantetheine binding"/>
    <property type="evidence" value="ECO:0007669"/>
    <property type="project" value="TreeGrafter"/>
</dbReference>
<evidence type="ECO:0000313" key="3">
    <source>
        <dbReference type="Proteomes" id="UP000192739"/>
    </source>
</evidence>
<dbReference type="GO" id="GO:0005829">
    <property type="term" value="C:cytosol"/>
    <property type="evidence" value="ECO:0007669"/>
    <property type="project" value="TreeGrafter"/>
</dbReference>
<dbReference type="InterPro" id="IPR000873">
    <property type="entry name" value="AMP-dep_synth/lig_dom"/>
</dbReference>
<comment type="caution">
    <text evidence="2">The sequence shown here is derived from an EMBL/GenBank/DDBJ whole genome shotgun (WGS) entry which is preliminary data.</text>
</comment>
<dbReference type="SUPFAM" id="SSF56801">
    <property type="entry name" value="Acetyl-CoA synthetase-like"/>
    <property type="match status" value="1"/>
</dbReference>
<dbReference type="GO" id="GO:0044550">
    <property type="term" value="P:secondary metabolite biosynthetic process"/>
    <property type="evidence" value="ECO:0007669"/>
    <property type="project" value="TreeGrafter"/>
</dbReference>
<keyword evidence="3" id="KW-1185">Reference proteome</keyword>
<feature type="non-terminal residue" evidence="2">
    <location>
        <position position="89"/>
    </location>
</feature>
<sequence length="89" mass="9453">MIYTSGTTGTPKGVAITHRNVTRLFAGAAPVPTGPDQVWTQCHSLAFDYSVWEIWGALLHGGRLVVVPESVAASPEDLHALLVAEQVSV</sequence>
<dbReference type="PANTHER" id="PTHR45527:SF14">
    <property type="entry name" value="PLIPASTATIN SYNTHASE SUBUNIT B"/>
    <property type="match status" value="1"/>
</dbReference>
<dbReference type="PROSITE" id="PS00455">
    <property type="entry name" value="AMP_BINDING"/>
    <property type="match status" value="1"/>
</dbReference>
<name>A0A1X0E2J1_MYCIE</name>
<dbReference type="InterPro" id="IPR020845">
    <property type="entry name" value="AMP-binding_CS"/>
</dbReference>
<dbReference type="Gene3D" id="3.40.50.980">
    <property type="match status" value="2"/>
</dbReference>
<reference evidence="2 3" key="1">
    <citation type="submission" date="2017-02" db="EMBL/GenBank/DDBJ databases">
        <title>The new phylogeny of genus Mycobacterium.</title>
        <authorList>
            <person name="Tortoli E."/>
            <person name="Trovato A."/>
            <person name="Cirillo D.M."/>
        </authorList>
    </citation>
    <scope>NUCLEOTIDE SEQUENCE [LARGE SCALE GENOMIC DNA]</scope>
    <source>
        <strain evidence="2 3">DSM 44049</strain>
    </source>
</reference>
<feature type="domain" description="AMP-dependent synthetase/ligase" evidence="1">
    <location>
        <begin position="1"/>
        <end position="88"/>
    </location>
</feature>
<evidence type="ECO:0000313" key="2">
    <source>
        <dbReference type="EMBL" id="ORA78827.1"/>
    </source>
</evidence>
<evidence type="ECO:0000259" key="1">
    <source>
        <dbReference type="Pfam" id="PF00501"/>
    </source>
</evidence>
<organism evidence="2 3">
    <name type="scientific">Mycobacterium intermedium</name>
    <dbReference type="NCBI Taxonomy" id="28445"/>
    <lineage>
        <taxon>Bacteria</taxon>
        <taxon>Bacillati</taxon>
        <taxon>Actinomycetota</taxon>
        <taxon>Actinomycetes</taxon>
        <taxon>Mycobacteriales</taxon>
        <taxon>Mycobacteriaceae</taxon>
        <taxon>Mycobacterium</taxon>
        <taxon>Mycobacterium simiae complex</taxon>
    </lineage>
</organism>
<dbReference type="EMBL" id="MVHT01000344">
    <property type="protein sequence ID" value="ORA78827.1"/>
    <property type="molecule type" value="Genomic_DNA"/>
</dbReference>